<feature type="domain" description="Methyltransferase FkbM" evidence="1">
    <location>
        <begin position="35"/>
        <end position="147"/>
    </location>
</feature>
<dbReference type="Pfam" id="PF05050">
    <property type="entry name" value="Methyltransf_21"/>
    <property type="match status" value="1"/>
</dbReference>
<protein>
    <submittedName>
        <fullName evidence="3">Methyltransf_21 domain-containing protein</fullName>
    </submittedName>
</protein>
<reference evidence="3" key="1">
    <citation type="submission" date="2019-09" db="UniProtKB">
        <authorList>
            <consortium name="WormBaseParasite"/>
        </authorList>
    </citation>
    <scope>IDENTIFICATION</scope>
</reference>
<name>A0A183FL76_HELPZ</name>
<dbReference type="PANTHER" id="PTHR22989">
    <property type="entry name" value="UNCHARACTERIZED DUF13 C.ELEGANS"/>
    <property type="match status" value="1"/>
</dbReference>
<organism evidence="2 3">
    <name type="scientific">Heligmosomoides polygyrus</name>
    <name type="common">Parasitic roundworm</name>
    <dbReference type="NCBI Taxonomy" id="6339"/>
    <lineage>
        <taxon>Eukaryota</taxon>
        <taxon>Metazoa</taxon>
        <taxon>Ecdysozoa</taxon>
        <taxon>Nematoda</taxon>
        <taxon>Chromadorea</taxon>
        <taxon>Rhabditida</taxon>
        <taxon>Rhabditina</taxon>
        <taxon>Rhabditomorpha</taxon>
        <taxon>Strongyloidea</taxon>
        <taxon>Heligmosomidae</taxon>
        <taxon>Heligmosomoides</taxon>
    </lineage>
</organism>
<dbReference type="WBParaSite" id="HPBE_0000797601-mRNA-1">
    <property type="protein sequence ID" value="HPBE_0000797601-mRNA-1"/>
    <property type="gene ID" value="HPBE_0000797601"/>
</dbReference>
<dbReference type="PANTHER" id="PTHR22989:SF3">
    <property type="entry name" value="METHYLTRANSFERASE FKBM DOMAIN-CONTAINING PROTEIN"/>
    <property type="match status" value="1"/>
</dbReference>
<evidence type="ECO:0000259" key="1">
    <source>
        <dbReference type="Pfam" id="PF05050"/>
    </source>
</evidence>
<proteinExistence type="predicted"/>
<dbReference type="Proteomes" id="UP000050761">
    <property type="component" value="Unassembled WGS sequence"/>
</dbReference>
<evidence type="ECO:0000313" key="3">
    <source>
        <dbReference type="WBParaSite" id="HPBE_0000797601-mRNA-1"/>
    </source>
</evidence>
<dbReference type="AlphaFoldDB" id="A0A183FL76"/>
<sequence>LNTLVDVSLCISLLPSESSFYGADPIVENNERLYSKFGTFFPFAVGNKSGILDASVYVNRKYISQKAIHVELVYFLTEIIRQKVYDHAIIDAEGTEYGILPYFYRGGQFDQNDITFCQFNIEIHMPDDRKKEMFREFIFTLLRESRYVMLRAIRVDHYRMYFLNFANPYCVSRYVLEIDD</sequence>
<dbReference type="InterPro" id="IPR006342">
    <property type="entry name" value="FkbM_mtfrase"/>
</dbReference>
<evidence type="ECO:0000313" key="2">
    <source>
        <dbReference type="Proteomes" id="UP000050761"/>
    </source>
</evidence>
<accession>A0A183FL76</accession>
<keyword evidence="2" id="KW-1185">Reference proteome</keyword>